<organism evidence="8 9">
    <name type="scientific">Corynebacterium suicordis DSM 45110</name>
    <dbReference type="NCBI Taxonomy" id="1121369"/>
    <lineage>
        <taxon>Bacteria</taxon>
        <taxon>Bacillati</taxon>
        <taxon>Actinomycetota</taxon>
        <taxon>Actinomycetes</taxon>
        <taxon>Mycobacteriales</taxon>
        <taxon>Corynebacteriaceae</taxon>
        <taxon>Corynebacterium</taxon>
    </lineage>
</organism>
<dbReference type="InterPro" id="IPR038765">
    <property type="entry name" value="Papain-like_cys_pep_sf"/>
</dbReference>
<keyword evidence="2" id="KW-0645">Protease</keyword>
<evidence type="ECO:0000256" key="2">
    <source>
        <dbReference type="ARBA" id="ARBA00022670"/>
    </source>
</evidence>
<gene>
    <name evidence="8" type="ORF">IRY30_07020</name>
</gene>
<feature type="coiled-coil region" evidence="5">
    <location>
        <begin position="99"/>
        <end position="140"/>
    </location>
</feature>
<name>A0ABR9ZKA2_9CORY</name>
<evidence type="ECO:0000256" key="5">
    <source>
        <dbReference type="SAM" id="Coils"/>
    </source>
</evidence>
<feature type="domain" description="NlpC/P60" evidence="7">
    <location>
        <begin position="282"/>
        <end position="396"/>
    </location>
</feature>
<keyword evidence="9" id="KW-1185">Reference proteome</keyword>
<dbReference type="Pfam" id="PF00877">
    <property type="entry name" value="NLPC_P60"/>
    <property type="match status" value="1"/>
</dbReference>
<dbReference type="RefSeq" id="WP_194556725.1">
    <property type="nucleotide sequence ID" value="NZ_JADKMY010000002.1"/>
</dbReference>
<dbReference type="PROSITE" id="PS51935">
    <property type="entry name" value="NLPC_P60"/>
    <property type="match status" value="1"/>
</dbReference>
<reference evidence="8 9" key="1">
    <citation type="submission" date="2020-10" db="EMBL/GenBank/DDBJ databases">
        <title>Novel species in genus Corynebacterium.</title>
        <authorList>
            <person name="Zhang G."/>
        </authorList>
    </citation>
    <scope>NUCLEOTIDE SEQUENCE [LARGE SCALE GENOMIC DNA]</scope>
    <source>
        <strain evidence="8 9">DSM 45110</strain>
    </source>
</reference>
<feature type="signal peptide" evidence="6">
    <location>
        <begin position="1"/>
        <end position="40"/>
    </location>
</feature>
<keyword evidence="5" id="KW-0175">Coiled coil</keyword>
<protein>
    <submittedName>
        <fullName evidence="8">C40 family peptidase</fullName>
    </submittedName>
</protein>
<feature type="chain" id="PRO_5046658313" evidence="6">
    <location>
        <begin position="41"/>
        <end position="396"/>
    </location>
</feature>
<dbReference type="PANTHER" id="PTHR47359">
    <property type="entry name" value="PEPTIDOGLYCAN DL-ENDOPEPTIDASE CWLO"/>
    <property type="match status" value="1"/>
</dbReference>
<evidence type="ECO:0000313" key="9">
    <source>
        <dbReference type="Proteomes" id="UP000635902"/>
    </source>
</evidence>
<evidence type="ECO:0000256" key="3">
    <source>
        <dbReference type="ARBA" id="ARBA00022801"/>
    </source>
</evidence>
<sequence>MSSTSFHSLARPQGRFSRSVQATLLALAIGVSPVVPSALADPAQNQAQNSQQVPNPDDAKAFNRYIDELLAKPIPQDVDGLLAHMKQVSHVTGAANEKVQQNQLDLDKARAELDGVQKDVEKTKRESDIALQNLQNSEESVKDVSQSMYRGASVDPLTVLSSASGPQAAMERGSYLASLAESKDRTISVLDEDLLKAVNLNSEANRAKFRADFRVNDLGARQRVLDRQTQKLDELKKRVMDVVDGLSPEDRQRWVDSNGPIDVNVEEFLGKLKQPDSPVAAKVNQTGAVAAALSKLGSPYGWGASGPNEFDCSGLMLWAYQQTGKTIPRTSQAQLAGGQPVSRNELQPGDIVGYYPGTTHVGMYIGDGQLVHASDYGIPVQVVPVDSMPISGAVRY</sequence>
<evidence type="ECO:0000256" key="4">
    <source>
        <dbReference type="ARBA" id="ARBA00022807"/>
    </source>
</evidence>
<dbReference type="Gene3D" id="6.10.250.3150">
    <property type="match status" value="1"/>
</dbReference>
<keyword evidence="6" id="KW-0732">Signal</keyword>
<accession>A0ABR9ZKA2</accession>
<dbReference type="EMBL" id="JADKMY010000002">
    <property type="protein sequence ID" value="MBF4553830.1"/>
    <property type="molecule type" value="Genomic_DNA"/>
</dbReference>
<dbReference type="Gene3D" id="3.90.1720.10">
    <property type="entry name" value="endopeptidase domain like (from Nostoc punctiforme)"/>
    <property type="match status" value="1"/>
</dbReference>
<keyword evidence="4" id="KW-0788">Thiol protease</keyword>
<dbReference type="InterPro" id="IPR000064">
    <property type="entry name" value="NLP_P60_dom"/>
</dbReference>
<dbReference type="SUPFAM" id="SSF54001">
    <property type="entry name" value="Cysteine proteinases"/>
    <property type="match status" value="1"/>
</dbReference>
<evidence type="ECO:0000256" key="6">
    <source>
        <dbReference type="SAM" id="SignalP"/>
    </source>
</evidence>
<evidence type="ECO:0000256" key="1">
    <source>
        <dbReference type="ARBA" id="ARBA00007074"/>
    </source>
</evidence>
<dbReference type="PANTHER" id="PTHR47359:SF3">
    <property type="entry name" value="NLP_P60 DOMAIN-CONTAINING PROTEIN-RELATED"/>
    <property type="match status" value="1"/>
</dbReference>
<comment type="similarity">
    <text evidence="1">Belongs to the peptidase C40 family.</text>
</comment>
<proteinExistence type="inferred from homology"/>
<evidence type="ECO:0000313" key="8">
    <source>
        <dbReference type="EMBL" id="MBF4553830.1"/>
    </source>
</evidence>
<keyword evidence="3" id="KW-0378">Hydrolase</keyword>
<comment type="caution">
    <text evidence="8">The sequence shown here is derived from an EMBL/GenBank/DDBJ whole genome shotgun (WGS) entry which is preliminary data.</text>
</comment>
<dbReference type="Proteomes" id="UP000635902">
    <property type="component" value="Unassembled WGS sequence"/>
</dbReference>
<evidence type="ECO:0000259" key="7">
    <source>
        <dbReference type="PROSITE" id="PS51935"/>
    </source>
</evidence>
<dbReference type="InterPro" id="IPR051794">
    <property type="entry name" value="PG_Endopeptidase_C40"/>
</dbReference>